<dbReference type="Proteomes" id="UP000289738">
    <property type="component" value="Chromosome B01"/>
</dbReference>
<evidence type="ECO:0008006" key="3">
    <source>
        <dbReference type="Google" id="ProtNLM"/>
    </source>
</evidence>
<dbReference type="EMBL" id="SDMP01000011">
    <property type="protein sequence ID" value="RYR28544.1"/>
    <property type="molecule type" value="Genomic_DNA"/>
</dbReference>
<evidence type="ECO:0000313" key="2">
    <source>
        <dbReference type="Proteomes" id="UP000289738"/>
    </source>
</evidence>
<name>A0A445AQ91_ARAHY</name>
<organism evidence="1 2">
    <name type="scientific">Arachis hypogaea</name>
    <name type="common">Peanut</name>
    <dbReference type="NCBI Taxonomy" id="3818"/>
    <lineage>
        <taxon>Eukaryota</taxon>
        <taxon>Viridiplantae</taxon>
        <taxon>Streptophyta</taxon>
        <taxon>Embryophyta</taxon>
        <taxon>Tracheophyta</taxon>
        <taxon>Spermatophyta</taxon>
        <taxon>Magnoliopsida</taxon>
        <taxon>eudicotyledons</taxon>
        <taxon>Gunneridae</taxon>
        <taxon>Pentapetalae</taxon>
        <taxon>rosids</taxon>
        <taxon>fabids</taxon>
        <taxon>Fabales</taxon>
        <taxon>Fabaceae</taxon>
        <taxon>Papilionoideae</taxon>
        <taxon>50 kb inversion clade</taxon>
        <taxon>dalbergioids sensu lato</taxon>
        <taxon>Dalbergieae</taxon>
        <taxon>Pterocarpus clade</taxon>
        <taxon>Arachis</taxon>
    </lineage>
</organism>
<sequence length="81" mass="9303">MDVMPTGEEIKNAFFRIGSLKAPGLDGFPAIFYKENWDIIGESVINHVKSCWEEPSYQKIQHQALIKPMYQSGQWSKSNQI</sequence>
<gene>
    <name evidence="1" type="ORF">Ahy_B01g052688</name>
</gene>
<protein>
    <recommendedName>
        <fullName evidence="3">Reverse transcriptase domain-containing protein</fullName>
    </recommendedName>
</protein>
<keyword evidence="2" id="KW-1185">Reference proteome</keyword>
<proteinExistence type="predicted"/>
<dbReference type="AlphaFoldDB" id="A0A445AQ91"/>
<accession>A0A445AQ91</accession>
<evidence type="ECO:0000313" key="1">
    <source>
        <dbReference type="EMBL" id="RYR28544.1"/>
    </source>
</evidence>
<reference evidence="1 2" key="1">
    <citation type="submission" date="2019-01" db="EMBL/GenBank/DDBJ databases">
        <title>Sequencing of cultivated peanut Arachis hypogaea provides insights into genome evolution and oil improvement.</title>
        <authorList>
            <person name="Chen X."/>
        </authorList>
    </citation>
    <scope>NUCLEOTIDE SEQUENCE [LARGE SCALE GENOMIC DNA]</scope>
    <source>
        <strain evidence="2">cv. Fuhuasheng</strain>
        <tissue evidence="1">Leaves</tissue>
    </source>
</reference>
<comment type="caution">
    <text evidence="1">The sequence shown here is derived from an EMBL/GenBank/DDBJ whole genome shotgun (WGS) entry which is preliminary data.</text>
</comment>